<evidence type="ECO:0000313" key="2">
    <source>
        <dbReference type="Proteomes" id="UP000255110"/>
    </source>
</evidence>
<proteinExistence type="predicted"/>
<name>A0A378PG78_9GAMM</name>
<accession>A0A378PG78</accession>
<dbReference type="RefSeq" id="WP_230849080.1">
    <property type="nucleotide sequence ID" value="NZ_CAAAIO010000006.1"/>
</dbReference>
<sequence length="49" mass="5453">MAQQSKKLSSKVNIHFNYGGKGSVVTIFASLEEAEWLMSHLNGESLKKE</sequence>
<gene>
    <name evidence="1" type="primary">parB_3</name>
    <name evidence="1" type="ORF">NCTC11991_03315</name>
</gene>
<dbReference type="AlphaFoldDB" id="A0A378PG78"/>
<protein>
    <submittedName>
        <fullName evidence="1">Chromosome partitioning protein ParB</fullName>
    </submittedName>
</protein>
<evidence type="ECO:0000313" key="1">
    <source>
        <dbReference type="EMBL" id="STY85795.1"/>
    </source>
</evidence>
<dbReference type="EMBL" id="UGOY01000002">
    <property type="protein sequence ID" value="STY85795.1"/>
    <property type="molecule type" value="Genomic_DNA"/>
</dbReference>
<dbReference type="Proteomes" id="UP000255110">
    <property type="component" value="Unassembled WGS sequence"/>
</dbReference>
<organism evidence="1 2">
    <name type="scientific">Legionella steigerwaltii</name>
    <dbReference type="NCBI Taxonomy" id="460"/>
    <lineage>
        <taxon>Bacteria</taxon>
        <taxon>Pseudomonadati</taxon>
        <taxon>Pseudomonadota</taxon>
        <taxon>Gammaproteobacteria</taxon>
        <taxon>Legionellales</taxon>
        <taxon>Legionellaceae</taxon>
        <taxon>Legionella</taxon>
    </lineage>
</organism>
<reference evidence="1 2" key="1">
    <citation type="submission" date="2018-06" db="EMBL/GenBank/DDBJ databases">
        <authorList>
            <consortium name="Pathogen Informatics"/>
            <person name="Doyle S."/>
        </authorList>
    </citation>
    <scope>NUCLEOTIDE SEQUENCE [LARGE SCALE GENOMIC DNA]</scope>
    <source>
        <strain evidence="1 2">NCTC11991</strain>
    </source>
</reference>